<keyword evidence="1" id="KW-0812">Transmembrane</keyword>
<dbReference type="RefSeq" id="XP_030080422.1">
    <property type="nucleotide sequence ID" value="XM_030224562.1"/>
</dbReference>
<dbReference type="OrthoDB" id="7964216at2759"/>
<sequence length="180" mass="20474">MLIACLKEGVGYIRVCPIVQTRYFAIVISCILHLVVRITVFIDQSKDNNAETSSLATYIVYLSMMDLIYSDELIPFDCSQLSILAKFIVELLLTVFMGEVCLIAFWSNIEMITLSLLNSHIDTDDQTLQAIHSYLLIALSLFISWIVSLETNRMEKLCSLFEFAKQIKVESHQKGSARLH</sequence>
<keyword evidence="2" id="KW-1185">Reference proteome</keyword>
<proteinExistence type="predicted"/>
<feature type="transmembrane region" description="Helical" evidence="1">
    <location>
        <begin position="83"/>
        <end position="107"/>
    </location>
</feature>
<evidence type="ECO:0000313" key="3">
    <source>
        <dbReference type="RefSeq" id="XP_030080422.1"/>
    </source>
</evidence>
<dbReference type="InterPro" id="IPR032145">
    <property type="entry name" value="DUF4818"/>
</dbReference>
<dbReference type="OMA" id="ISCILHL"/>
<dbReference type="KEGG" id="dhe:115483221"/>
<dbReference type="AlphaFoldDB" id="A0A6J2SW49"/>
<dbReference type="Proteomes" id="UP000504633">
    <property type="component" value="Unplaced"/>
</dbReference>
<feature type="transmembrane region" description="Helical" evidence="1">
    <location>
        <begin position="23"/>
        <end position="42"/>
    </location>
</feature>
<organism evidence="2 3">
    <name type="scientific">Drosophila hydei</name>
    <name type="common">Fruit fly</name>
    <dbReference type="NCBI Taxonomy" id="7224"/>
    <lineage>
        <taxon>Eukaryota</taxon>
        <taxon>Metazoa</taxon>
        <taxon>Ecdysozoa</taxon>
        <taxon>Arthropoda</taxon>
        <taxon>Hexapoda</taxon>
        <taxon>Insecta</taxon>
        <taxon>Pterygota</taxon>
        <taxon>Neoptera</taxon>
        <taxon>Endopterygota</taxon>
        <taxon>Diptera</taxon>
        <taxon>Brachycera</taxon>
        <taxon>Muscomorpha</taxon>
        <taxon>Ephydroidea</taxon>
        <taxon>Drosophilidae</taxon>
        <taxon>Drosophila</taxon>
    </lineage>
</organism>
<name>A0A6J2SW49_DROHY</name>
<gene>
    <name evidence="3" type="primary">LOC115483221</name>
</gene>
<keyword evidence="1" id="KW-1133">Transmembrane helix</keyword>
<evidence type="ECO:0000313" key="2">
    <source>
        <dbReference type="Proteomes" id="UP000504633"/>
    </source>
</evidence>
<evidence type="ECO:0000256" key="1">
    <source>
        <dbReference type="SAM" id="Phobius"/>
    </source>
</evidence>
<feature type="transmembrane region" description="Helical" evidence="1">
    <location>
        <begin position="127"/>
        <end position="147"/>
    </location>
</feature>
<dbReference type="Pfam" id="PF16089">
    <property type="entry name" value="DUF4818"/>
    <property type="match status" value="1"/>
</dbReference>
<protein>
    <submittedName>
        <fullName evidence="3">Uncharacterized protein LOC115483221</fullName>
    </submittedName>
</protein>
<keyword evidence="1" id="KW-0472">Membrane</keyword>
<dbReference type="GeneID" id="115483221"/>
<reference evidence="3" key="1">
    <citation type="submission" date="2025-08" db="UniProtKB">
        <authorList>
            <consortium name="RefSeq"/>
        </authorList>
    </citation>
    <scope>IDENTIFICATION</scope>
    <source>
        <strain evidence="3">15085-1641.00</strain>
        <tissue evidence="3">Whole body</tissue>
    </source>
</reference>
<accession>A0A6J2SW49</accession>